<evidence type="ECO:0000313" key="2">
    <source>
        <dbReference type="EMBL" id="RKF12645.1"/>
    </source>
</evidence>
<dbReference type="AlphaFoldDB" id="A0A3A8ART7"/>
<organism evidence="2 3">
    <name type="scientific">Roseovarius spongiae</name>
    <dbReference type="NCBI Taxonomy" id="2320272"/>
    <lineage>
        <taxon>Bacteria</taxon>
        <taxon>Pseudomonadati</taxon>
        <taxon>Pseudomonadota</taxon>
        <taxon>Alphaproteobacteria</taxon>
        <taxon>Rhodobacterales</taxon>
        <taxon>Roseobacteraceae</taxon>
        <taxon>Roseovarius</taxon>
    </lineage>
</organism>
<keyword evidence="1" id="KW-0812">Transmembrane</keyword>
<evidence type="ECO:0000256" key="1">
    <source>
        <dbReference type="SAM" id="Phobius"/>
    </source>
</evidence>
<comment type="caution">
    <text evidence="2">The sequence shown here is derived from an EMBL/GenBank/DDBJ whole genome shotgun (WGS) entry which is preliminary data.</text>
</comment>
<name>A0A3A8ART7_9RHOB</name>
<proteinExistence type="predicted"/>
<dbReference type="OrthoDB" id="7406133at2"/>
<dbReference type="RefSeq" id="WP_121168797.1">
    <property type="nucleotide sequence ID" value="NZ_RAPE01000006.1"/>
</dbReference>
<dbReference type="Proteomes" id="UP000281128">
    <property type="component" value="Unassembled WGS sequence"/>
</dbReference>
<reference evidence="2 3" key="1">
    <citation type="submission" date="2018-09" db="EMBL/GenBank/DDBJ databases">
        <title>Roseovarius spongiae sp. nov., isolated from a marine sponge.</title>
        <authorList>
            <person name="Zhuang L."/>
            <person name="Luo L."/>
        </authorList>
    </citation>
    <scope>NUCLEOTIDE SEQUENCE [LARGE SCALE GENOMIC DNA]</scope>
    <source>
        <strain evidence="2 3">HN-E21</strain>
    </source>
</reference>
<protein>
    <submittedName>
        <fullName evidence="2">Uncharacterized protein</fullName>
    </submittedName>
</protein>
<evidence type="ECO:0000313" key="3">
    <source>
        <dbReference type="Proteomes" id="UP000281128"/>
    </source>
</evidence>
<accession>A0A3A8ART7</accession>
<keyword evidence="3" id="KW-1185">Reference proteome</keyword>
<gene>
    <name evidence="2" type="ORF">D6850_16935</name>
</gene>
<sequence>MWSWLSEHSASIQAAGGIVTAFIWIVYLQIFVSSFRRQRQSEILIYTGGTSRANPRIFVSNLGFESIYILEIMLTLQSSEVRGEASVIDRNEIDEHDLASTYDSTLQGPLDSGGYVDIGSLDDLLSRAHNSNPDAPTGDQTESIEIRVAAITAATSSVVAARREFDLSADDGGRRVVPRTLYAKQIRSWWGRRQIERELKEKLDR</sequence>
<keyword evidence="1" id="KW-0472">Membrane</keyword>
<dbReference type="EMBL" id="RAPE01000006">
    <property type="protein sequence ID" value="RKF12645.1"/>
    <property type="molecule type" value="Genomic_DNA"/>
</dbReference>
<feature type="transmembrane region" description="Helical" evidence="1">
    <location>
        <begin position="12"/>
        <end position="32"/>
    </location>
</feature>
<keyword evidence="1" id="KW-1133">Transmembrane helix</keyword>